<proteinExistence type="predicted"/>
<accession>A0A1J7HK70</accession>
<reference evidence="1 2" key="1">
    <citation type="journal article" date="2017" name="Plant Biotechnol. J.">
        <title>A comprehensive draft genome sequence for lupin (Lupinus angustifolius), an emerging health food: insights into plant-microbe interactions and legume evolution.</title>
        <authorList>
            <person name="Hane J.K."/>
            <person name="Ming Y."/>
            <person name="Kamphuis L.G."/>
            <person name="Nelson M.N."/>
            <person name="Garg G."/>
            <person name="Atkins C.A."/>
            <person name="Bayer P.E."/>
            <person name="Bravo A."/>
            <person name="Bringans S."/>
            <person name="Cannon S."/>
            <person name="Edwards D."/>
            <person name="Foley R."/>
            <person name="Gao L.L."/>
            <person name="Harrison M.J."/>
            <person name="Huang W."/>
            <person name="Hurgobin B."/>
            <person name="Li S."/>
            <person name="Liu C.W."/>
            <person name="McGrath A."/>
            <person name="Morahan G."/>
            <person name="Murray J."/>
            <person name="Weller J."/>
            <person name="Jian J."/>
            <person name="Singh K.B."/>
        </authorList>
    </citation>
    <scope>NUCLEOTIDE SEQUENCE [LARGE SCALE GENOMIC DNA]</scope>
    <source>
        <strain evidence="2">cv. Tanjil</strain>
        <tissue evidence="1">Whole plant</tissue>
    </source>
</reference>
<sequence>MYSTPSSESCSNSSYKPSYTSVISVLDLCSLGAGIVDRGEGRCLATSKPKGTGFREAVKKAEKHLNLKREMGKKVYLKRAATPRPYLIGLGGYTYYNMEDLAREEGGSDIGFSQRPVLNLNLPPSGRDKLSDLIAKLDQVEREIHHLSECRIESPEEGEACQFSLLGLHTVLDKVGNSLEQFRQLDGSRDEEQARQRQSVESPFIFMRRRRLFLMLERRPLRKQVFPSSYNFGPKTNSFKKGMKEEVVQDPYE</sequence>
<dbReference type="Proteomes" id="UP000188354">
    <property type="component" value="Chromosome LG12"/>
</dbReference>
<name>A0A1J7HK70_LUPAN</name>
<dbReference type="Gramene" id="OIW00819">
    <property type="protein sequence ID" value="OIW00819"/>
    <property type="gene ID" value="TanjilG_25937"/>
</dbReference>
<protein>
    <submittedName>
        <fullName evidence="1">Uncharacterized protein</fullName>
    </submittedName>
</protein>
<gene>
    <name evidence="1" type="ORF">TanjilG_25937</name>
</gene>
<evidence type="ECO:0000313" key="2">
    <source>
        <dbReference type="Proteomes" id="UP000188354"/>
    </source>
</evidence>
<organism evidence="1 2">
    <name type="scientific">Lupinus angustifolius</name>
    <name type="common">Narrow-leaved blue lupine</name>
    <dbReference type="NCBI Taxonomy" id="3871"/>
    <lineage>
        <taxon>Eukaryota</taxon>
        <taxon>Viridiplantae</taxon>
        <taxon>Streptophyta</taxon>
        <taxon>Embryophyta</taxon>
        <taxon>Tracheophyta</taxon>
        <taxon>Spermatophyta</taxon>
        <taxon>Magnoliopsida</taxon>
        <taxon>eudicotyledons</taxon>
        <taxon>Gunneridae</taxon>
        <taxon>Pentapetalae</taxon>
        <taxon>rosids</taxon>
        <taxon>fabids</taxon>
        <taxon>Fabales</taxon>
        <taxon>Fabaceae</taxon>
        <taxon>Papilionoideae</taxon>
        <taxon>50 kb inversion clade</taxon>
        <taxon>genistoids sensu lato</taxon>
        <taxon>core genistoids</taxon>
        <taxon>Genisteae</taxon>
        <taxon>Lupinus</taxon>
    </lineage>
</organism>
<evidence type="ECO:0000313" key="1">
    <source>
        <dbReference type="EMBL" id="OIW00819.1"/>
    </source>
</evidence>
<keyword evidence="2" id="KW-1185">Reference proteome</keyword>
<dbReference type="EMBL" id="CM007372">
    <property type="protein sequence ID" value="OIW00819.1"/>
    <property type="molecule type" value="Genomic_DNA"/>
</dbReference>
<dbReference type="AlphaFoldDB" id="A0A1J7HK70"/>